<reference evidence="10 11" key="1">
    <citation type="journal article" date="2023" name="Hortic Res">
        <title>Pangenome of water caltrop reveals structural variations and asymmetric subgenome divergence after allopolyploidization.</title>
        <authorList>
            <person name="Zhang X."/>
            <person name="Chen Y."/>
            <person name="Wang L."/>
            <person name="Yuan Y."/>
            <person name="Fang M."/>
            <person name="Shi L."/>
            <person name="Lu R."/>
            <person name="Comes H.P."/>
            <person name="Ma Y."/>
            <person name="Chen Y."/>
            <person name="Huang G."/>
            <person name="Zhou Y."/>
            <person name="Zheng Z."/>
            <person name="Qiu Y."/>
        </authorList>
    </citation>
    <scope>NUCLEOTIDE SEQUENCE [LARGE SCALE GENOMIC DNA]</scope>
    <source>
        <strain evidence="10">F231</strain>
    </source>
</reference>
<dbReference type="PANTHER" id="PTHR13220:SF11">
    <property type="entry name" value="TIMELESS-INTERACTING PROTEIN"/>
    <property type="match status" value="1"/>
</dbReference>
<evidence type="ECO:0000256" key="1">
    <source>
        <dbReference type="ARBA" id="ARBA00004123"/>
    </source>
</evidence>
<keyword evidence="5 7" id="KW-0131">Cell cycle</keyword>
<dbReference type="Pfam" id="PF00098">
    <property type="entry name" value="zf-CCHC"/>
    <property type="match status" value="1"/>
</dbReference>
<keyword evidence="11" id="KW-1185">Reference proteome</keyword>
<protein>
    <recommendedName>
        <fullName evidence="9">CCHC-type domain-containing protein</fullName>
    </recommendedName>
</protein>
<evidence type="ECO:0000256" key="2">
    <source>
        <dbReference type="ARBA" id="ARBA00006075"/>
    </source>
</evidence>
<proteinExistence type="inferred from homology"/>
<comment type="similarity">
    <text evidence="2 7">Belongs to the CSM3 family.</text>
</comment>
<keyword evidence="3 7" id="KW-0227">DNA damage</keyword>
<accession>A0AAN7LEJ4</accession>
<dbReference type="GO" id="GO:0006974">
    <property type="term" value="P:DNA damage response"/>
    <property type="evidence" value="ECO:0007669"/>
    <property type="project" value="UniProtKB-KW"/>
</dbReference>
<feature type="region of interest" description="Disordered" evidence="8">
    <location>
        <begin position="1"/>
        <end position="49"/>
    </location>
</feature>
<dbReference type="GO" id="GO:0003677">
    <property type="term" value="F:DNA binding"/>
    <property type="evidence" value="ECO:0007669"/>
    <property type="project" value="TreeGrafter"/>
</dbReference>
<gene>
    <name evidence="10" type="ORF">SAY86_001816</name>
</gene>
<dbReference type="SMART" id="SM00343">
    <property type="entry name" value="ZnF_C2HC"/>
    <property type="match status" value="1"/>
</dbReference>
<evidence type="ECO:0000256" key="4">
    <source>
        <dbReference type="ARBA" id="ARBA00023242"/>
    </source>
</evidence>
<dbReference type="AlphaFoldDB" id="A0AAN7LEJ4"/>
<dbReference type="Gene3D" id="4.10.60.10">
    <property type="entry name" value="Zinc finger, CCHC-type"/>
    <property type="match status" value="1"/>
</dbReference>
<dbReference type="SUPFAM" id="SSF57756">
    <property type="entry name" value="Retrovirus zinc finger-like domains"/>
    <property type="match status" value="1"/>
</dbReference>
<evidence type="ECO:0000256" key="3">
    <source>
        <dbReference type="ARBA" id="ARBA00022763"/>
    </source>
</evidence>
<dbReference type="PROSITE" id="PS50158">
    <property type="entry name" value="ZF_CCHC"/>
    <property type="match status" value="1"/>
</dbReference>
<name>A0AAN7LEJ4_TRANT</name>
<evidence type="ECO:0000256" key="8">
    <source>
        <dbReference type="SAM" id="MobiDB-lite"/>
    </source>
</evidence>
<dbReference type="Pfam" id="PF07962">
    <property type="entry name" value="Swi3"/>
    <property type="match status" value="1"/>
</dbReference>
<evidence type="ECO:0000256" key="7">
    <source>
        <dbReference type="RuleBase" id="RU366049"/>
    </source>
</evidence>
<dbReference type="InterPro" id="IPR001878">
    <property type="entry name" value="Znf_CCHC"/>
</dbReference>
<dbReference type="EMBL" id="JAXQNO010000013">
    <property type="protein sequence ID" value="KAK4785127.1"/>
    <property type="molecule type" value="Genomic_DNA"/>
</dbReference>
<comment type="caution">
    <text evidence="10">The sequence shown here is derived from an EMBL/GenBank/DDBJ whole genome shotgun (WGS) entry which is preliminary data.</text>
</comment>
<evidence type="ECO:0000313" key="10">
    <source>
        <dbReference type="EMBL" id="KAK4785127.1"/>
    </source>
</evidence>
<keyword evidence="6" id="KW-0479">Metal-binding</keyword>
<feature type="region of interest" description="Disordered" evidence="8">
    <location>
        <begin position="160"/>
        <end position="179"/>
    </location>
</feature>
<feature type="domain" description="CCHC-type" evidence="9">
    <location>
        <begin position="12"/>
        <end position="27"/>
    </location>
</feature>
<organism evidence="10 11">
    <name type="scientific">Trapa natans</name>
    <name type="common">Water chestnut</name>
    <dbReference type="NCBI Taxonomy" id="22666"/>
    <lineage>
        <taxon>Eukaryota</taxon>
        <taxon>Viridiplantae</taxon>
        <taxon>Streptophyta</taxon>
        <taxon>Embryophyta</taxon>
        <taxon>Tracheophyta</taxon>
        <taxon>Spermatophyta</taxon>
        <taxon>Magnoliopsida</taxon>
        <taxon>eudicotyledons</taxon>
        <taxon>Gunneridae</taxon>
        <taxon>Pentapetalae</taxon>
        <taxon>rosids</taxon>
        <taxon>malvids</taxon>
        <taxon>Myrtales</taxon>
        <taxon>Lythraceae</taxon>
        <taxon>Trapa</taxon>
    </lineage>
</organism>
<dbReference type="InterPro" id="IPR040038">
    <property type="entry name" value="TIPIN/Csm3/Swi3"/>
</dbReference>
<comment type="subcellular location">
    <subcellularLocation>
        <location evidence="1 7">Nucleus</location>
    </subcellularLocation>
</comment>
<comment type="function">
    <text evidence="7">Plays an important role in the control of DNA replication and the maintenance of replication fork stability.</text>
</comment>
<feature type="compositionally biased region" description="Polar residues" evidence="8">
    <location>
        <begin position="242"/>
        <end position="257"/>
    </location>
</feature>
<feature type="compositionally biased region" description="Polar residues" evidence="8">
    <location>
        <begin position="28"/>
        <end position="49"/>
    </location>
</feature>
<evidence type="ECO:0000256" key="6">
    <source>
        <dbReference type="PROSITE-ProRule" id="PRU00047"/>
    </source>
</evidence>
<evidence type="ECO:0000256" key="5">
    <source>
        <dbReference type="ARBA" id="ARBA00023306"/>
    </source>
</evidence>
<evidence type="ECO:0000313" key="11">
    <source>
        <dbReference type="Proteomes" id="UP001346149"/>
    </source>
</evidence>
<sequence length="324" mass="36517">MERTGRSAPTGCYKCGRPGHWSRDCPSVSVQNPSSGNPHPSRASTSTSRAPFAAYVGNLEKKSASKQKKLPKSKPKLTSQLLVSEDGIGYVLRHFPQNFKYHGRGHEVSDLANLIGMYREWHSHLLPYCSFDQFIHKVEKVATTNQVKRCIRELKDRVAHGGDPSKIHQPLTEDDVNNDQAHSKTLDMNEWNEHEKDFPSKNHGGDDLQDYILNEIFEKAMENQLPNFHNDKVAPPPVSVEATPNQSSGIVSSLSTENRIKEEEKARMEANRLKALERAAARAEWHCQSTGMAWRVLENVAEKAPLKIYQITSIQSQVRKGKTK</sequence>
<keyword evidence="4 7" id="KW-0539">Nucleus</keyword>
<dbReference type="GO" id="GO:0043111">
    <property type="term" value="P:replication fork arrest"/>
    <property type="evidence" value="ECO:0007669"/>
    <property type="project" value="TreeGrafter"/>
</dbReference>
<dbReference type="PANTHER" id="PTHR13220">
    <property type="entry name" value="TIMELESS INTERACTING-RELATED"/>
    <property type="match status" value="1"/>
</dbReference>
<dbReference type="InterPro" id="IPR036875">
    <property type="entry name" value="Znf_CCHC_sf"/>
</dbReference>
<dbReference type="Proteomes" id="UP001346149">
    <property type="component" value="Unassembled WGS sequence"/>
</dbReference>
<dbReference type="GO" id="GO:0031297">
    <property type="term" value="P:replication fork processing"/>
    <property type="evidence" value="ECO:0007669"/>
    <property type="project" value="UniProtKB-UniRule"/>
</dbReference>
<evidence type="ECO:0000259" key="9">
    <source>
        <dbReference type="PROSITE" id="PS50158"/>
    </source>
</evidence>
<keyword evidence="6" id="KW-0863">Zinc-finger</keyword>
<dbReference type="GO" id="GO:0000076">
    <property type="term" value="P:DNA replication checkpoint signaling"/>
    <property type="evidence" value="ECO:0007669"/>
    <property type="project" value="UniProtKB-UniRule"/>
</dbReference>
<dbReference type="GO" id="GO:0031298">
    <property type="term" value="C:replication fork protection complex"/>
    <property type="evidence" value="ECO:0007669"/>
    <property type="project" value="TreeGrafter"/>
</dbReference>
<keyword evidence="6" id="KW-0862">Zinc</keyword>
<feature type="region of interest" description="Disordered" evidence="8">
    <location>
        <begin position="238"/>
        <end position="257"/>
    </location>
</feature>
<dbReference type="InterPro" id="IPR012923">
    <property type="entry name" value="Csm3"/>
</dbReference>
<dbReference type="GO" id="GO:0008270">
    <property type="term" value="F:zinc ion binding"/>
    <property type="evidence" value="ECO:0007669"/>
    <property type="project" value="UniProtKB-KW"/>
</dbReference>